<reference evidence="1 2" key="1">
    <citation type="submission" date="2013-06" db="EMBL/GenBank/DDBJ databases">
        <title>Rumen cellulosomics: divergent fiber-degrading strategies revealed by comparative genome-wide analysis of six Ruminococcal strains.</title>
        <authorList>
            <person name="Dassa B."/>
            <person name="Borovok I."/>
            <person name="Lamed R."/>
            <person name="Flint H."/>
            <person name="Yeoman C.J."/>
            <person name="White B."/>
            <person name="Bayer E.A."/>
        </authorList>
    </citation>
    <scope>NUCLEOTIDE SEQUENCE [LARGE SCALE GENOMIC DNA]</scope>
    <source>
        <strain evidence="1 2">SY3</strain>
    </source>
</reference>
<proteinExistence type="predicted"/>
<evidence type="ECO:0000313" key="2">
    <source>
        <dbReference type="Proteomes" id="UP000021369"/>
    </source>
</evidence>
<accession>A0A011WV16</accession>
<sequence length="66" mass="7334">MIVQDAIKNGKIISIEDNGIVGSEGQYSYRATIDTGKVIGTKGETHIKLIYDDFDQVWNVFPCKIS</sequence>
<protein>
    <submittedName>
        <fullName evidence="1">Uncharacterized protein</fullName>
    </submittedName>
</protein>
<evidence type="ECO:0000313" key="1">
    <source>
        <dbReference type="EMBL" id="EXM40855.1"/>
    </source>
</evidence>
<dbReference type="AlphaFoldDB" id="A0A011WV16"/>
<dbReference type="EMBL" id="JEOB01000001">
    <property type="protein sequence ID" value="EXM40855.1"/>
    <property type="molecule type" value="Genomic_DNA"/>
</dbReference>
<keyword evidence="2" id="KW-1185">Reference proteome</keyword>
<comment type="caution">
    <text evidence="1">The sequence shown here is derived from an EMBL/GenBank/DDBJ whole genome shotgun (WGS) entry which is preliminary data.</text>
</comment>
<dbReference type="Proteomes" id="UP000021369">
    <property type="component" value="Unassembled WGS sequence"/>
</dbReference>
<name>A0A011WV16_RUMAL</name>
<gene>
    <name evidence="1" type="ORF">RASY3_04060</name>
</gene>
<organism evidence="1 2">
    <name type="scientific">Ruminococcus albus SY3</name>
    <dbReference type="NCBI Taxonomy" id="1341156"/>
    <lineage>
        <taxon>Bacteria</taxon>
        <taxon>Bacillati</taxon>
        <taxon>Bacillota</taxon>
        <taxon>Clostridia</taxon>
        <taxon>Eubacteriales</taxon>
        <taxon>Oscillospiraceae</taxon>
        <taxon>Ruminococcus</taxon>
    </lineage>
</organism>